<dbReference type="Gene3D" id="1.10.630.10">
    <property type="entry name" value="Cytochrome P450"/>
    <property type="match status" value="1"/>
</dbReference>
<comment type="cofactor">
    <cofactor evidence="1">
        <name>heme</name>
        <dbReference type="ChEBI" id="CHEBI:30413"/>
    </cofactor>
</comment>
<dbReference type="GO" id="GO:0004497">
    <property type="term" value="F:monooxygenase activity"/>
    <property type="evidence" value="ECO:0007669"/>
    <property type="project" value="InterPro"/>
</dbReference>
<name>A0A9N8PYA9_9PEZI</name>
<evidence type="ECO:0000256" key="4">
    <source>
        <dbReference type="ARBA" id="ARBA00022723"/>
    </source>
</evidence>
<dbReference type="Proteomes" id="UP000745764">
    <property type="component" value="Unassembled WGS sequence"/>
</dbReference>
<keyword evidence="5" id="KW-0408">Iron</keyword>
<protein>
    <recommendedName>
        <fullName evidence="9">Cytochrome P450</fullName>
    </recommendedName>
</protein>
<evidence type="ECO:0000256" key="1">
    <source>
        <dbReference type="ARBA" id="ARBA00001971"/>
    </source>
</evidence>
<keyword evidence="6" id="KW-0812">Transmembrane</keyword>
<keyword evidence="4" id="KW-0479">Metal-binding</keyword>
<feature type="non-terminal residue" evidence="7">
    <location>
        <position position="338"/>
    </location>
</feature>
<reference evidence="7" key="1">
    <citation type="submission" date="2020-06" db="EMBL/GenBank/DDBJ databases">
        <authorList>
            <person name="Onetto C."/>
        </authorList>
    </citation>
    <scope>NUCLEOTIDE SEQUENCE</scope>
</reference>
<dbReference type="OrthoDB" id="1470350at2759"/>
<proteinExistence type="inferred from homology"/>
<sequence length="338" mass="38327">MRDSSWIHIPHASDLTFAGLLFTCLAIYVAFVAWDVFLGPLSHIPGPKSWAASNVPKAIMIWTGSEAQTMQKLHEKYGPAVRTASRELSFNDATAWKVIYGRRTGGKTKTFQKDDNFYITDPRAARHIGIADDPNHTRQRQILANSFSDKVRDGDQEPLLKRWAGVMVTKLKEVAAADKAVDMVSYYNYTTFDVMSDLTMKVISKLIAIKQLPFMPWLLPKVIPKSVRRKQRQNEKWSADRVDRRLARDPGRPDIWTEVLRRSDDGLGDATAGMSLREMHTNATVFMIAGTETTATLLSGLTCRDRWQIHSRKCHRFCPPLGHLSEHDQFPQSQKLCA</sequence>
<organism evidence="7 8">
    <name type="scientific">Aureobasidium uvarum</name>
    <dbReference type="NCBI Taxonomy" id="2773716"/>
    <lineage>
        <taxon>Eukaryota</taxon>
        <taxon>Fungi</taxon>
        <taxon>Dikarya</taxon>
        <taxon>Ascomycota</taxon>
        <taxon>Pezizomycotina</taxon>
        <taxon>Dothideomycetes</taxon>
        <taxon>Dothideomycetidae</taxon>
        <taxon>Dothideales</taxon>
        <taxon>Saccotheciaceae</taxon>
        <taxon>Aureobasidium</taxon>
    </lineage>
</organism>
<feature type="transmembrane region" description="Helical" evidence="6">
    <location>
        <begin position="12"/>
        <end position="34"/>
    </location>
</feature>
<accession>A0A9N8PYA9</accession>
<evidence type="ECO:0000313" key="7">
    <source>
        <dbReference type="EMBL" id="CAD0115568.1"/>
    </source>
</evidence>
<evidence type="ECO:0000256" key="3">
    <source>
        <dbReference type="ARBA" id="ARBA00022617"/>
    </source>
</evidence>
<dbReference type="EMBL" id="CAINUL010000019">
    <property type="protein sequence ID" value="CAD0115568.1"/>
    <property type="molecule type" value="Genomic_DNA"/>
</dbReference>
<dbReference type="InterPro" id="IPR036396">
    <property type="entry name" value="Cyt_P450_sf"/>
</dbReference>
<evidence type="ECO:0000313" key="8">
    <source>
        <dbReference type="Proteomes" id="UP000745764"/>
    </source>
</evidence>
<evidence type="ECO:0008006" key="9">
    <source>
        <dbReference type="Google" id="ProtNLM"/>
    </source>
</evidence>
<comment type="similarity">
    <text evidence="2">Belongs to the cytochrome P450 family.</text>
</comment>
<dbReference type="GO" id="GO:0005506">
    <property type="term" value="F:iron ion binding"/>
    <property type="evidence" value="ECO:0007669"/>
    <property type="project" value="InterPro"/>
</dbReference>
<dbReference type="PANTHER" id="PTHR24305:SF210">
    <property type="entry name" value="CYTOCHROME P450 MONOOXYGENASE ASQL-RELATED"/>
    <property type="match status" value="1"/>
</dbReference>
<comment type="caution">
    <text evidence="7">The sequence shown here is derived from an EMBL/GenBank/DDBJ whole genome shotgun (WGS) entry which is preliminary data.</text>
</comment>
<dbReference type="InterPro" id="IPR050121">
    <property type="entry name" value="Cytochrome_P450_monoxygenase"/>
</dbReference>
<evidence type="ECO:0000256" key="5">
    <source>
        <dbReference type="ARBA" id="ARBA00023004"/>
    </source>
</evidence>
<evidence type="ECO:0000256" key="6">
    <source>
        <dbReference type="SAM" id="Phobius"/>
    </source>
</evidence>
<keyword evidence="6" id="KW-1133">Transmembrane helix</keyword>
<dbReference type="AlphaFoldDB" id="A0A9N8PYA9"/>
<dbReference type="GO" id="GO:0016705">
    <property type="term" value="F:oxidoreductase activity, acting on paired donors, with incorporation or reduction of molecular oxygen"/>
    <property type="evidence" value="ECO:0007669"/>
    <property type="project" value="InterPro"/>
</dbReference>
<dbReference type="Pfam" id="PF00067">
    <property type="entry name" value="p450"/>
    <property type="match status" value="1"/>
</dbReference>
<keyword evidence="3" id="KW-0349">Heme</keyword>
<keyword evidence="8" id="KW-1185">Reference proteome</keyword>
<evidence type="ECO:0000256" key="2">
    <source>
        <dbReference type="ARBA" id="ARBA00010617"/>
    </source>
</evidence>
<dbReference type="GO" id="GO:0020037">
    <property type="term" value="F:heme binding"/>
    <property type="evidence" value="ECO:0007669"/>
    <property type="project" value="InterPro"/>
</dbReference>
<dbReference type="SUPFAM" id="SSF48264">
    <property type="entry name" value="Cytochrome P450"/>
    <property type="match status" value="1"/>
</dbReference>
<dbReference type="PANTHER" id="PTHR24305">
    <property type="entry name" value="CYTOCHROME P450"/>
    <property type="match status" value="1"/>
</dbReference>
<gene>
    <name evidence="7" type="ORF">AWRI4620_LOCUS9823</name>
</gene>
<dbReference type="InterPro" id="IPR001128">
    <property type="entry name" value="Cyt_P450"/>
</dbReference>
<keyword evidence="6" id="KW-0472">Membrane</keyword>